<evidence type="ECO:0000313" key="4">
    <source>
        <dbReference type="Proteomes" id="UP000447355"/>
    </source>
</evidence>
<dbReference type="Proteomes" id="UP000447355">
    <property type="component" value="Unassembled WGS sequence"/>
</dbReference>
<dbReference type="EMBL" id="WWCX01000001">
    <property type="protein sequence ID" value="MYM92779.1"/>
    <property type="molecule type" value="Genomic_DNA"/>
</dbReference>
<feature type="region of interest" description="Disordered" evidence="1">
    <location>
        <begin position="106"/>
        <end position="133"/>
    </location>
</feature>
<evidence type="ECO:0000313" key="3">
    <source>
        <dbReference type="EMBL" id="MYM92779.1"/>
    </source>
</evidence>
<accession>A0A845GJE4</accession>
<organism evidence="3 4">
    <name type="scientific">Duganella vulcania</name>
    <dbReference type="NCBI Taxonomy" id="2692166"/>
    <lineage>
        <taxon>Bacteria</taxon>
        <taxon>Pseudomonadati</taxon>
        <taxon>Pseudomonadota</taxon>
        <taxon>Betaproteobacteria</taxon>
        <taxon>Burkholderiales</taxon>
        <taxon>Oxalobacteraceae</taxon>
        <taxon>Telluria group</taxon>
        <taxon>Duganella</taxon>
    </lineage>
</organism>
<evidence type="ECO:0000256" key="1">
    <source>
        <dbReference type="SAM" id="MobiDB-lite"/>
    </source>
</evidence>
<reference evidence="3" key="1">
    <citation type="submission" date="2019-12" db="EMBL/GenBank/DDBJ databases">
        <title>Novel species isolated from a subtropical stream in China.</title>
        <authorList>
            <person name="Lu H."/>
        </authorList>
    </citation>
    <scope>NUCLEOTIDE SEQUENCE [LARGE SCALE GENOMIC DNA]</scope>
    <source>
        <strain evidence="3">FT81W</strain>
    </source>
</reference>
<comment type="caution">
    <text evidence="3">The sequence shown here is derived from an EMBL/GenBank/DDBJ whole genome shotgun (WGS) entry which is preliminary data.</text>
</comment>
<sequence>MHIEPSIIPSLIAAGSGIVTALITGLIGKRFANIKALQDKLKLAQSDIGYLLKVEEIHCELIKVHTGESHKLRIRRQAECEGVAWSGQFTPGRVRYSGRQSSGRLFGLFGRNKEHSEPRKESNSERAETTVEH</sequence>
<keyword evidence="2" id="KW-0472">Membrane</keyword>
<feature type="transmembrane region" description="Helical" evidence="2">
    <location>
        <begin position="6"/>
        <end position="27"/>
    </location>
</feature>
<keyword evidence="2" id="KW-0812">Transmembrane</keyword>
<dbReference type="AlphaFoldDB" id="A0A845GJE4"/>
<evidence type="ECO:0000256" key="2">
    <source>
        <dbReference type="SAM" id="Phobius"/>
    </source>
</evidence>
<protein>
    <submittedName>
        <fullName evidence="3">Uncharacterized protein</fullName>
    </submittedName>
</protein>
<feature type="compositionally biased region" description="Basic and acidic residues" evidence="1">
    <location>
        <begin position="111"/>
        <end position="133"/>
    </location>
</feature>
<dbReference type="RefSeq" id="WP_161082036.1">
    <property type="nucleotide sequence ID" value="NZ_WWCX01000001.1"/>
</dbReference>
<name>A0A845GJE4_9BURK</name>
<proteinExistence type="predicted"/>
<gene>
    <name evidence="3" type="ORF">GTP90_02755</name>
</gene>
<keyword evidence="2" id="KW-1133">Transmembrane helix</keyword>